<evidence type="ECO:0000313" key="2">
    <source>
        <dbReference type="EMBL" id="CAB4167421.1"/>
    </source>
</evidence>
<dbReference type="SMART" id="SM00834">
    <property type="entry name" value="CxxC_CXXC_SSSS"/>
    <property type="match status" value="1"/>
</dbReference>
<gene>
    <name evidence="2" type="ORF">UFOVP865_22</name>
</gene>
<organism evidence="2">
    <name type="scientific">uncultured Caudovirales phage</name>
    <dbReference type="NCBI Taxonomy" id="2100421"/>
    <lineage>
        <taxon>Viruses</taxon>
        <taxon>Duplodnaviria</taxon>
        <taxon>Heunggongvirae</taxon>
        <taxon>Uroviricota</taxon>
        <taxon>Caudoviricetes</taxon>
        <taxon>Peduoviridae</taxon>
        <taxon>Maltschvirus</taxon>
        <taxon>Maltschvirus maltsch</taxon>
    </lineage>
</organism>
<sequence length="58" mass="6451">MPTYEYSCKECGTYGSVHRTYKEDDGGMNCPKCGLDMTRIYSTVGLVFKGEGWAGKTK</sequence>
<feature type="domain" description="Putative regulatory protein FmdB zinc ribbon" evidence="1">
    <location>
        <begin position="1"/>
        <end position="42"/>
    </location>
</feature>
<proteinExistence type="predicted"/>
<dbReference type="EMBL" id="LR796807">
    <property type="protein sequence ID" value="CAB4167421.1"/>
    <property type="molecule type" value="Genomic_DNA"/>
</dbReference>
<dbReference type="PANTHER" id="PTHR34404:SF2">
    <property type="entry name" value="CONSERVED SERINE RICH PROTEIN"/>
    <property type="match status" value="1"/>
</dbReference>
<protein>
    <submittedName>
        <fullName evidence="2">CxxC_CxxC_SSSS, putative regulatory protein, FmdB family</fullName>
    </submittedName>
</protein>
<accession>A0A6J5PD97</accession>
<dbReference type="NCBIfam" id="TIGR02605">
    <property type="entry name" value="CxxC_CxxC_SSSS"/>
    <property type="match status" value="1"/>
</dbReference>
<dbReference type="Pfam" id="PF09723">
    <property type="entry name" value="Zn_ribbon_8"/>
    <property type="match status" value="1"/>
</dbReference>
<reference evidence="2" key="1">
    <citation type="submission" date="2020-04" db="EMBL/GenBank/DDBJ databases">
        <authorList>
            <person name="Chiriac C."/>
            <person name="Salcher M."/>
            <person name="Ghai R."/>
            <person name="Kavagutti S V."/>
        </authorList>
    </citation>
    <scope>NUCLEOTIDE SEQUENCE</scope>
</reference>
<dbReference type="PANTHER" id="PTHR34404">
    <property type="entry name" value="REGULATORY PROTEIN, FMDB FAMILY"/>
    <property type="match status" value="1"/>
</dbReference>
<evidence type="ECO:0000259" key="1">
    <source>
        <dbReference type="SMART" id="SM00834"/>
    </source>
</evidence>
<name>A0A6J5PD97_9CAUD</name>
<dbReference type="InterPro" id="IPR013429">
    <property type="entry name" value="Regulatory_FmdB_Zinc_ribbon"/>
</dbReference>